<name>A0ABR2G731_9ROSI</name>
<feature type="transmembrane region" description="Helical" evidence="1">
    <location>
        <begin position="99"/>
        <end position="119"/>
    </location>
</feature>
<accession>A0ABR2G731</accession>
<keyword evidence="1" id="KW-1133">Transmembrane helix</keyword>
<keyword evidence="1" id="KW-0472">Membrane</keyword>
<protein>
    <submittedName>
        <fullName evidence="2">Uncharacterized protein</fullName>
    </submittedName>
</protein>
<reference evidence="2 3" key="1">
    <citation type="journal article" date="2024" name="G3 (Bethesda)">
        <title>Genome assembly of Hibiscus sabdariffa L. provides insights into metabolisms of medicinal natural products.</title>
        <authorList>
            <person name="Kim T."/>
        </authorList>
    </citation>
    <scope>NUCLEOTIDE SEQUENCE [LARGE SCALE GENOMIC DNA]</scope>
    <source>
        <strain evidence="2">TK-2024</strain>
        <tissue evidence="2">Old leaves</tissue>
    </source>
</reference>
<comment type="caution">
    <text evidence="2">The sequence shown here is derived from an EMBL/GenBank/DDBJ whole genome shotgun (WGS) entry which is preliminary data.</text>
</comment>
<proteinExistence type="predicted"/>
<keyword evidence="3" id="KW-1185">Reference proteome</keyword>
<sequence length="120" mass="12969">MKSPFIRNWLGHFQVAGTEVAGILGFSPSILGFLPVVNVKCNGCSTVIGEKFILNYCDTHPPNALEGTFLLHSDKLLYWDGTRLRYADTGSAVSNMGSVIVILLLILSCGLAIFSALGFF</sequence>
<evidence type="ECO:0000256" key="1">
    <source>
        <dbReference type="SAM" id="Phobius"/>
    </source>
</evidence>
<dbReference type="EMBL" id="JBBPBM010000002">
    <property type="protein sequence ID" value="KAK8596387.1"/>
    <property type="molecule type" value="Genomic_DNA"/>
</dbReference>
<keyword evidence="1" id="KW-0812">Transmembrane</keyword>
<gene>
    <name evidence="2" type="ORF">V6N12_064879</name>
</gene>
<dbReference type="Proteomes" id="UP001472677">
    <property type="component" value="Unassembled WGS sequence"/>
</dbReference>
<organism evidence="2 3">
    <name type="scientific">Hibiscus sabdariffa</name>
    <name type="common">roselle</name>
    <dbReference type="NCBI Taxonomy" id="183260"/>
    <lineage>
        <taxon>Eukaryota</taxon>
        <taxon>Viridiplantae</taxon>
        <taxon>Streptophyta</taxon>
        <taxon>Embryophyta</taxon>
        <taxon>Tracheophyta</taxon>
        <taxon>Spermatophyta</taxon>
        <taxon>Magnoliopsida</taxon>
        <taxon>eudicotyledons</taxon>
        <taxon>Gunneridae</taxon>
        <taxon>Pentapetalae</taxon>
        <taxon>rosids</taxon>
        <taxon>malvids</taxon>
        <taxon>Malvales</taxon>
        <taxon>Malvaceae</taxon>
        <taxon>Malvoideae</taxon>
        <taxon>Hibiscus</taxon>
    </lineage>
</organism>
<evidence type="ECO:0000313" key="3">
    <source>
        <dbReference type="Proteomes" id="UP001472677"/>
    </source>
</evidence>
<evidence type="ECO:0000313" key="2">
    <source>
        <dbReference type="EMBL" id="KAK8596387.1"/>
    </source>
</evidence>